<keyword evidence="7" id="KW-0238">DNA-binding</keyword>
<feature type="domain" description="Helicase ATP-binding" evidence="11">
    <location>
        <begin position="978"/>
        <end position="1181"/>
    </location>
</feature>
<feature type="domain" description="SAM" evidence="10">
    <location>
        <begin position="9"/>
        <end position="78"/>
    </location>
</feature>
<keyword evidence="3" id="KW-0547">Nucleotide-binding</keyword>
<proteinExistence type="inferred from homology"/>
<sequence>MQQPDLSEWSTAQVSTWVKSLHLEPQMTQRILDAFEANDIDGDALRALTMETLKSECNLPSFGLRKKLMDAIDGVMDIEQMETRHAGSANATARIAQDYQHAVSVLRTVGEIERQFASSVSFDWAYANSCSVQTPKETLIFNLTPFHVSTTARDLDSNEEDSWFLSRKDGSIPITAQHTVRCIQKKIKRMLRNCNWIAFDDESGARQHFEISKNLVGVWKLPTRDTRFENYVRVYRKMGKDRIVDFIDNSGTYSAIRNPDGYRENSVNRSHPNFGQTDEYEEDTLLPIYGDSDSEGYEEDPELLEDIREAARKEKSAMKRAEKRASSGARTHSGPPENVRETIDQRDSEDEMPLIQRKQPEPNRNTAAAASVDHETRSTVEKLALAQQIQNDVSAGVGETIRGAEATVESLSIRPGQPALEPVATIDSTTSSNIEACIELQEKKWNNEVLPHLLKSAHRIYSLRDDAKAKERFVVELDGILQERLPKLKRAVLGSCGRNASMKQVEKACENLRMTVYRKTELEWMLSIMNGKNAPEVQPIQTVAPRESSASKIRKSGSEKRVEKTARVPADEVESDDHMSDFIVDDDEPNDQRRVTKKLPENAKLLHDSKLEKDANSDSDFSVMDAMDVDSPAGLDNFSESMDIMENITKDVQSEYEQTDDDVIIEEGFAPVVPPAHPEDKNALLRRYVIPKNPVMATPTHLQRNTEHTGGSSKNRTGSTRQKDDRKNELGPNFHSRYLKAMRLLEVGLDAFLAEPAFSLQDFRLFQEYSVFRAMAQAAIYLHSEEIEPGISHDFMRLAENLEKEFEIWKFGTNQIEYDDSDDHDLVDPKAVHAKKKPSNLKKKRARQDDESSNTSGDDIPLSQIHSRKRDATVDGSTESSKKGRRNLKPIQAPSQTVQNLHENRRKMEEAANKRAEAQYREAIESGNKEKVIVNLGHDDTEEHIYVDDFLAMHLKPHQVKGVQFLWKSIIMIKDVNDDGTALHQGCILAHAMGLGKTLQTIVFFYTLQREIRLNNPCIPEHLKTGGVLIVCPAVVLENWVNEITKWIPEKYLNDVLGGVYTFRPDKNRFNQLQTWRDRGGVFVISYSLMRFVLTRKPEEMDDNGFYNEAGADSAKYSHFLVSPGPGLVVCDESHMIKNPTSGISAFIGGVQSRSRICLTGWPLQNNLEEYFAMIDFVSKGFLGTLQQFRNQYQNPITNGFFADSTEGDKMVSRQRLYVLVNIIDPLLQRLNDDILKKDLPQKNEYVISVRLTPLQEKLYKEYLAHIRGQADVHVNILARFHSLMNVCNHPGVCKLAMATRITGQESDARNVEIDSMLKVMETETVDDWNDVRLSMKMTLMEQIVDASILVGDKVLIFSRSIPTIEFVKARLDHYKVLVMTGTTQHRQKMIDDFNNPEKGFDVFVISTVAGGIGMNATSANRVILLDLGWNPSGEQQAIARSYRYGQTKNVFVYRLLTFGAFEEKIFINNVHKMKLATQVLDNKNIEKTTIKAEMKQYFVDPPENPPSQLNPNAVYIDDIMKDIATRYAHEIIKIESHEDYVREIEDELTDFQRDKARQALDQEVHRRKHKLKFVDAPPEAGGDNVPTTYLSGAEGGSESVEDISSLIQSKFLDVVLEREELEMMGNVLDVLGDEPELNTEALKEARDWSDTELELRAYGDYESDEG</sequence>
<dbReference type="InterPro" id="IPR044574">
    <property type="entry name" value="ARIP4-like"/>
</dbReference>
<dbReference type="Pfam" id="PF00176">
    <property type="entry name" value="SNF2-rel_dom"/>
    <property type="match status" value="1"/>
</dbReference>
<keyword evidence="4" id="KW-0378">Hydrolase</keyword>
<feature type="compositionally biased region" description="Basic residues" evidence="9">
    <location>
        <begin position="832"/>
        <end position="846"/>
    </location>
</feature>
<dbReference type="SMART" id="SM00487">
    <property type="entry name" value="DEXDc"/>
    <property type="match status" value="1"/>
</dbReference>
<dbReference type="Pfam" id="PF24580">
    <property type="entry name" value="DUF7607"/>
    <property type="match status" value="1"/>
</dbReference>
<dbReference type="SUPFAM" id="SSF47769">
    <property type="entry name" value="SAM/Pointed domain"/>
    <property type="match status" value="1"/>
</dbReference>
<dbReference type="GO" id="GO:0005524">
    <property type="term" value="F:ATP binding"/>
    <property type="evidence" value="ECO:0007669"/>
    <property type="project" value="UniProtKB-KW"/>
</dbReference>
<dbReference type="InterPro" id="IPR013761">
    <property type="entry name" value="SAM/pointed_sf"/>
</dbReference>
<evidence type="ECO:0000256" key="6">
    <source>
        <dbReference type="ARBA" id="ARBA00022840"/>
    </source>
</evidence>
<evidence type="ECO:0000256" key="7">
    <source>
        <dbReference type="ARBA" id="ARBA00023125"/>
    </source>
</evidence>
<feature type="compositionally biased region" description="Basic and acidic residues" evidence="9">
    <location>
        <begin position="313"/>
        <end position="325"/>
    </location>
</feature>
<dbReference type="STRING" id="246404.A0A507FQ68"/>
<dbReference type="InterPro" id="IPR027417">
    <property type="entry name" value="P-loop_NTPase"/>
</dbReference>
<dbReference type="InterPro" id="IPR000330">
    <property type="entry name" value="SNF2_N"/>
</dbReference>
<feature type="region of interest" description="Disordered" evidence="9">
    <location>
        <begin position="695"/>
        <end position="732"/>
    </location>
</feature>
<keyword evidence="5" id="KW-0347">Helicase</keyword>
<dbReference type="OrthoDB" id="2020972at2759"/>
<name>A0A507FQ68_9FUNG</name>
<protein>
    <submittedName>
        <fullName evidence="13">Uncharacterized protein</fullName>
    </submittedName>
</protein>
<dbReference type="SMART" id="SM00454">
    <property type="entry name" value="SAM"/>
    <property type="match status" value="1"/>
</dbReference>
<evidence type="ECO:0000313" key="13">
    <source>
        <dbReference type="EMBL" id="TPX77725.1"/>
    </source>
</evidence>
<keyword evidence="6" id="KW-0067">ATP-binding</keyword>
<dbReference type="Proteomes" id="UP000320333">
    <property type="component" value="Unassembled WGS sequence"/>
</dbReference>
<comment type="caution">
    <text evidence="13">The sequence shown here is derived from an EMBL/GenBank/DDBJ whole genome shotgun (WGS) entry which is preliminary data.</text>
</comment>
<keyword evidence="8" id="KW-0539">Nucleus</keyword>
<dbReference type="PROSITE" id="PS50105">
    <property type="entry name" value="SAM_DOMAIN"/>
    <property type="match status" value="1"/>
</dbReference>
<feature type="compositionally biased region" description="Basic and acidic residues" evidence="9">
    <location>
        <begin position="556"/>
        <end position="580"/>
    </location>
</feature>
<organism evidence="13 14">
    <name type="scientific">Chytriomyces confervae</name>
    <dbReference type="NCBI Taxonomy" id="246404"/>
    <lineage>
        <taxon>Eukaryota</taxon>
        <taxon>Fungi</taxon>
        <taxon>Fungi incertae sedis</taxon>
        <taxon>Chytridiomycota</taxon>
        <taxon>Chytridiomycota incertae sedis</taxon>
        <taxon>Chytridiomycetes</taxon>
        <taxon>Chytridiales</taxon>
        <taxon>Chytriomycetaceae</taxon>
        <taxon>Chytriomyces</taxon>
    </lineage>
</organism>
<gene>
    <name evidence="13" type="ORF">CcCBS67573_g00999</name>
</gene>
<evidence type="ECO:0000259" key="10">
    <source>
        <dbReference type="PROSITE" id="PS50105"/>
    </source>
</evidence>
<dbReference type="Pfam" id="PF00271">
    <property type="entry name" value="Helicase_C"/>
    <property type="match status" value="1"/>
</dbReference>
<dbReference type="GO" id="GO:0005634">
    <property type="term" value="C:nucleus"/>
    <property type="evidence" value="ECO:0007669"/>
    <property type="project" value="UniProtKB-SubCell"/>
</dbReference>
<evidence type="ECO:0000256" key="9">
    <source>
        <dbReference type="SAM" id="MobiDB-lite"/>
    </source>
</evidence>
<accession>A0A507FQ68</accession>
<evidence type="ECO:0000256" key="2">
    <source>
        <dbReference type="ARBA" id="ARBA00007025"/>
    </source>
</evidence>
<evidence type="ECO:0000259" key="12">
    <source>
        <dbReference type="PROSITE" id="PS51194"/>
    </source>
</evidence>
<dbReference type="GO" id="GO:0003677">
    <property type="term" value="F:DNA binding"/>
    <property type="evidence" value="ECO:0007669"/>
    <property type="project" value="UniProtKB-KW"/>
</dbReference>
<dbReference type="SUPFAM" id="SSF52540">
    <property type="entry name" value="P-loop containing nucleoside triphosphate hydrolases"/>
    <property type="match status" value="2"/>
</dbReference>
<dbReference type="Gene3D" id="1.10.150.50">
    <property type="entry name" value="Transcription Factor, Ets-1"/>
    <property type="match status" value="1"/>
</dbReference>
<dbReference type="PANTHER" id="PTHR45797">
    <property type="entry name" value="RAD54-LIKE"/>
    <property type="match status" value="1"/>
</dbReference>
<dbReference type="InterPro" id="IPR038718">
    <property type="entry name" value="SNF2-like_sf"/>
</dbReference>
<dbReference type="PROSITE" id="PS51192">
    <property type="entry name" value="HELICASE_ATP_BIND_1"/>
    <property type="match status" value="1"/>
</dbReference>
<evidence type="ECO:0000256" key="3">
    <source>
        <dbReference type="ARBA" id="ARBA00022741"/>
    </source>
</evidence>
<reference evidence="13 14" key="1">
    <citation type="journal article" date="2019" name="Sci. Rep.">
        <title>Comparative genomics of chytrid fungi reveal insights into the obligate biotrophic and pathogenic lifestyle of Synchytrium endobioticum.</title>
        <authorList>
            <person name="van de Vossenberg B.T.L.H."/>
            <person name="Warris S."/>
            <person name="Nguyen H.D.T."/>
            <person name="van Gent-Pelzer M.P.E."/>
            <person name="Joly D.L."/>
            <person name="van de Geest H.C."/>
            <person name="Bonants P.J.M."/>
            <person name="Smith D.S."/>
            <person name="Levesque C.A."/>
            <person name="van der Lee T.A.J."/>
        </authorList>
    </citation>
    <scope>NUCLEOTIDE SEQUENCE [LARGE SCALE GENOMIC DNA]</scope>
    <source>
        <strain evidence="13 14">CBS 675.73</strain>
    </source>
</reference>
<dbReference type="EMBL" id="QEAP01000015">
    <property type="protein sequence ID" value="TPX77725.1"/>
    <property type="molecule type" value="Genomic_DNA"/>
</dbReference>
<dbReference type="InterPro" id="IPR056026">
    <property type="entry name" value="DUF7607"/>
</dbReference>
<evidence type="ECO:0000256" key="5">
    <source>
        <dbReference type="ARBA" id="ARBA00022806"/>
    </source>
</evidence>
<dbReference type="InterPro" id="IPR001650">
    <property type="entry name" value="Helicase_C-like"/>
</dbReference>
<feature type="region of interest" description="Disordered" evidence="9">
    <location>
        <begin position="313"/>
        <end position="375"/>
    </location>
</feature>
<feature type="compositionally biased region" description="Polar residues" evidence="9">
    <location>
        <begin position="700"/>
        <end position="720"/>
    </location>
</feature>
<evidence type="ECO:0000256" key="4">
    <source>
        <dbReference type="ARBA" id="ARBA00022801"/>
    </source>
</evidence>
<evidence type="ECO:0000256" key="1">
    <source>
        <dbReference type="ARBA" id="ARBA00004123"/>
    </source>
</evidence>
<dbReference type="PANTHER" id="PTHR45797:SF1">
    <property type="entry name" value="HELICASE ARIP4"/>
    <property type="match status" value="1"/>
</dbReference>
<dbReference type="SMART" id="SM00490">
    <property type="entry name" value="HELICc"/>
    <property type="match status" value="1"/>
</dbReference>
<feature type="region of interest" description="Disordered" evidence="9">
    <location>
        <begin position="542"/>
        <end position="598"/>
    </location>
</feature>
<comment type="similarity">
    <text evidence="2">Belongs to the SNF2/RAD54 helicase family.</text>
</comment>
<feature type="domain" description="Helicase C-terminal" evidence="12">
    <location>
        <begin position="1343"/>
        <end position="1499"/>
    </location>
</feature>
<dbReference type="InterPro" id="IPR014001">
    <property type="entry name" value="Helicase_ATP-bd"/>
</dbReference>
<evidence type="ECO:0000259" key="11">
    <source>
        <dbReference type="PROSITE" id="PS51192"/>
    </source>
</evidence>
<dbReference type="GO" id="GO:0016887">
    <property type="term" value="F:ATP hydrolysis activity"/>
    <property type="evidence" value="ECO:0007669"/>
    <property type="project" value="InterPro"/>
</dbReference>
<dbReference type="CDD" id="cd18793">
    <property type="entry name" value="SF2_C_SNF"/>
    <property type="match status" value="1"/>
</dbReference>
<dbReference type="InterPro" id="IPR001660">
    <property type="entry name" value="SAM"/>
</dbReference>
<dbReference type="Gene3D" id="3.40.50.10810">
    <property type="entry name" value="Tandem AAA-ATPase domain"/>
    <property type="match status" value="1"/>
</dbReference>
<dbReference type="PROSITE" id="PS51194">
    <property type="entry name" value="HELICASE_CTER"/>
    <property type="match status" value="1"/>
</dbReference>
<evidence type="ECO:0000313" key="14">
    <source>
        <dbReference type="Proteomes" id="UP000320333"/>
    </source>
</evidence>
<feature type="region of interest" description="Disordered" evidence="9">
    <location>
        <begin position="830"/>
        <end position="901"/>
    </location>
</feature>
<dbReference type="Pfam" id="PF07647">
    <property type="entry name" value="SAM_2"/>
    <property type="match status" value="1"/>
</dbReference>
<comment type="subcellular location">
    <subcellularLocation>
        <location evidence="1">Nucleus</location>
    </subcellularLocation>
</comment>
<keyword evidence="14" id="KW-1185">Reference proteome</keyword>
<dbReference type="Gene3D" id="3.40.50.300">
    <property type="entry name" value="P-loop containing nucleotide triphosphate hydrolases"/>
    <property type="match status" value="1"/>
</dbReference>
<dbReference type="InterPro" id="IPR049730">
    <property type="entry name" value="SNF2/RAD54-like_C"/>
</dbReference>
<evidence type="ECO:0000256" key="8">
    <source>
        <dbReference type="ARBA" id="ARBA00023242"/>
    </source>
</evidence>
<dbReference type="GO" id="GO:0004386">
    <property type="term" value="F:helicase activity"/>
    <property type="evidence" value="ECO:0007669"/>
    <property type="project" value="UniProtKB-KW"/>
</dbReference>